<accession>A0A1H3SSJ4</accession>
<dbReference type="RefSeq" id="WP_143047294.1">
    <property type="nucleotide sequence ID" value="NZ_FNON01000015.1"/>
</dbReference>
<protein>
    <recommendedName>
        <fullName evidence="4">DUF3558 domain-containing protein</fullName>
    </recommendedName>
</protein>
<sequence>MRMIVVAGVALLSIAGCSTKEPGTAQPSPGAPATAVSPSASPSGTAGSDSPISSLDPCSLLDPAAFTEFGTFGSPTPDTKPGARVCNLFRPPASGDQGLAIGVAVRDKQGLADANDQGAGKTEGSFNGRKALLIPDPGPHCVIALEVTAHSRVDVVITGSDPQQSCKVADKAANIVEPKLPKA</sequence>
<evidence type="ECO:0000313" key="3">
    <source>
        <dbReference type="Proteomes" id="UP000199515"/>
    </source>
</evidence>
<proteinExistence type="predicted"/>
<dbReference type="Pfam" id="PF12079">
    <property type="entry name" value="DUF3558"/>
    <property type="match status" value="1"/>
</dbReference>
<organism evidence="2 3">
    <name type="scientific">Amycolatopsis xylanica</name>
    <dbReference type="NCBI Taxonomy" id="589385"/>
    <lineage>
        <taxon>Bacteria</taxon>
        <taxon>Bacillati</taxon>
        <taxon>Actinomycetota</taxon>
        <taxon>Actinomycetes</taxon>
        <taxon>Pseudonocardiales</taxon>
        <taxon>Pseudonocardiaceae</taxon>
        <taxon>Amycolatopsis</taxon>
    </lineage>
</organism>
<name>A0A1H3SSJ4_9PSEU</name>
<dbReference type="PROSITE" id="PS51257">
    <property type="entry name" value="PROKAR_LIPOPROTEIN"/>
    <property type="match status" value="1"/>
</dbReference>
<evidence type="ECO:0000313" key="2">
    <source>
        <dbReference type="EMBL" id="SDZ40700.1"/>
    </source>
</evidence>
<reference evidence="2 3" key="1">
    <citation type="submission" date="2016-10" db="EMBL/GenBank/DDBJ databases">
        <authorList>
            <person name="de Groot N.N."/>
        </authorList>
    </citation>
    <scope>NUCLEOTIDE SEQUENCE [LARGE SCALE GENOMIC DNA]</scope>
    <source>
        <strain evidence="2 3">CPCC 202699</strain>
    </source>
</reference>
<dbReference type="STRING" id="589385.SAMN05421504_11567"/>
<dbReference type="InterPro" id="IPR024520">
    <property type="entry name" value="DUF3558"/>
</dbReference>
<evidence type="ECO:0008006" key="4">
    <source>
        <dbReference type="Google" id="ProtNLM"/>
    </source>
</evidence>
<dbReference type="AlphaFoldDB" id="A0A1H3SSJ4"/>
<dbReference type="EMBL" id="FNON01000015">
    <property type="protein sequence ID" value="SDZ40700.1"/>
    <property type="molecule type" value="Genomic_DNA"/>
</dbReference>
<feature type="compositionally biased region" description="Low complexity" evidence="1">
    <location>
        <begin position="27"/>
        <end position="51"/>
    </location>
</feature>
<gene>
    <name evidence="2" type="ORF">SAMN05421504_11567</name>
</gene>
<dbReference type="OrthoDB" id="3695203at2"/>
<feature type="region of interest" description="Disordered" evidence="1">
    <location>
        <begin position="19"/>
        <end position="54"/>
    </location>
</feature>
<dbReference type="Proteomes" id="UP000199515">
    <property type="component" value="Unassembled WGS sequence"/>
</dbReference>
<keyword evidence="3" id="KW-1185">Reference proteome</keyword>
<evidence type="ECO:0000256" key="1">
    <source>
        <dbReference type="SAM" id="MobiDB-lite"/>
    </source>
</evidence>